<feature type="transmembrane region" description="Helical" evidence="1">
    <location>
        <begin position="125"/>
        <end position="143"/>
    </location>
</feature>
<dbReference type="InterPro" id="IPR000620">
    <property type="entry name" value="EamA_dom"/>
</dbReference>
<evidence type="ECO:0000313" key="4">
    <source>
        <dbReference type="Proteomes" id="UP000745577"/>
    </source>
</evidence>
<accession>A0A955I8T5</accession>
<feature type="transmembrane region" description="Helical" evidence="1">
    <location>
        <begin position="37"/>
        <end position="55"/>
    </location>
</feature>
<feature type="transmembrane region" description="Helical" evidence="1">
    <location>
        <begin position="155"/>
        <end position="176"/>
    </location>
</feature>
<protein>
    <submittedName>
        <fullName evidence="3">DMT family transporter</fullName>
    </submittedName>
</protein>
<keyword evidence="1" id="KW-0812">Transmembrane</keyword>
<feature type="transmembrane region" description="Helical" evidence="1">
    <location>
        <begin position="244"/>
        <end position="266"/>
    </location>
</feature>
<feature type="domain" description="EamA" evidence="2">
    <location>
        <begin position="3"/>
        <end position="142"/>
    </location>
</feature>
<evidence type="ECO:0000256" key="1">
    <source>
        <dbReference type="SAM" id="Phobius"/>
    </source>
</evidence>
<dbReference type="SUPFAM" id="SSF103481">
    <property type="entry name" value="Multidrug resistance efflux transporter EmrE"/>
    <property type="match status" value="2"/>
</dbReference>
<dbReference type="PANTHER" id="PTHR22911:SF137">
    <property type="entry name" value="SOLUTE CARRIER FAMILY 35 MEMBER G2-RELATED"/>
    <property type="match status" value="1"/>
</dbReference>
<dbReference type="Proteomes" id="UP000745577">
    <property type="component" value="Unassembled WGS sequence"/>
</dbReference>
<sequence length="292" mass="32162">MNWLIAITISVITGSSGAILQRVLMKNKVSGSYSYSALSQIISAIVCLIIAFIIGRQNFPTIELIFSNNLYIFIVFSSVLYALHAIFGFKALQSVEVSRFTVIYSLRAVITILIATLFLDEKLTILQLFGALLILSAIVFLNTKSFKGLFRFSKGEIYALLAAVTFGIATVSDKYLLDWFDYVPYLFIDFLVPGLILFLARPKSVPESLELFKQKLGPKIFLFATLYAIAAISFFTALTQADNASLVSGVGQVGSIVTVLLGIVLLKERKDITKKLIAASLSFIGLILLIIR</sequence>
<dbReference type="Gene3D" id="1.10.3730.20">
    <property type="match status" value="1"/>
</dbReference>
<dbReference type="Pfam" id="PF00892">
    <property type="entry name" value="EamA"/>
    <property type="match status" value="2"/>
</dbReference>
<feature type="transmembrane region" description="Helical" evidence="1">
    <location>
        <begin position="101"/>
        <end position="119"/>
    </location>
</feature>
<gene>
    <name evidence="3" type="ORF">KC675_02380</name>
</gene>
<keyword evidence="1" id="KW-0472">Membrane</keyword>
<feature type="transmembrane region" description="Helical" evidence="1">
    <location>
        <begin position="220"/>
        <end position="238"/>
    </location>
</feature>
<evidence type="ECO:0000259" key="2">
    <source>
        <dbReference type="Pfam" id="PF00892"/>
    </source>
</evidence>
<feature type="transmembrane region" description="Helical" evidence="1">
    <location>
        <begin position="182"/>
        <end position="200"/>
    </location>
</feature>
<dbReference type="GO" id="GO:0016020">
    <property type="term" value="C:membrane"/>
    <property type="evidence" value="ECO:0007669"/>
    <property type="project" value="InterPro"/>
</dbReference>
<feature type="transmembrane region" description="Helical" evidence="1">
    <location>
        <begin position="6"/>
        <end position="25"/>
    </location>
</feature>
<evidence type="ECO:0000313" key="3">
    <source>
        <dbReference type="EMBL" id="MCA9380004.1"/>
    </source>
</evidence>
<proteinExistence type="predicted"/>
<reference evidence="3" key="1">
    <citation type="submission" date="2020-04" db="EMBL/GenBank/DDBJ databases">
        <authorList>
            <person name="Zhang T."/>
        </authorList>
    </citation>
    <scope>NUCLEOTIDE SEQUENCE</scope>
    <source>
        <strain evidence="3">HKST-UBA15</strain>
    </source>
</reference>
<keyword evidence="1" id="KW-1133">Transmembrane helix</keyword>
<feature type="transmembrane region" description="Helical" evidence="1">
    <location>
        <begin position="70"/>
        <end position="89"/>
    </location>
</feature>
<reference evidence="3" key="2">
    <citation type="journal article" date="2021" name="Microbiome">
        <title>Successional dynamics and alternative stable states in a saline activated sludge microbial community over 9 years.</title>
        <authorList>
            <person name="Wang Y."/>
            <person name="Ye J."/>
            <person name="Ju F."/>
            <person name="Liu L."/>
            <person name="Boyd J.A."/>
            <person name="Deng Y."/>
            <person name="Parks D.H."/>
            <person name="Jiang X."/>
            <person name="Yin X."/>
            <person name="Woodcroft B.J."/>
            <person name="Tyson G.W."/>
            <person name="Hugenholtz P."/>
            <person name="Polz M.F."/>
            <person name="Zhang T."/>
        </authorList>
    </citation>
    <scope>NUCLEOTIDE SEQUENCE</scope>
    <source>
        <strain evidence="3">HKST-UBA15</strain>
    </source>
</reference>
<dbReference type="EMBL" id="JAGQLL010000024">
    <property type="protein sequence ID" value="MCA9380004.1"/>
    <property type="molecule type" value="Genomic_DNA"/>
</dbReference>
<feature type="domain" description="EamA" evidence="2">
    <location>
        <begin position="154"/>
        <end position="290"/>
    </location>
</feature>
<name>A0A955I8T5_9BACT</name>
<dbReference type="InterPro" id="IPR037185">
    <property type="entry name" value="EmrE-like"/>
</dbReference>
<dbReference type="AlphaFoldDB" id="A0A955I8T5"/>
<dbReference type="PANTHER" id="PTHR22911">
    <property type="entry name" value="ACYL-MALONYL CONDENSING ENZYME-RELATED"/>
    <property type="match status" value="1"/>
</dbReference>
<organism evidence="3 4">
    <name type="scientific">Candidatus Dojkabacteria bacterium</name>
    <dbReference type="NCBI Taxonomy" id="2099670"/>
    <lineage>
        <taxon>Bacteria</taxon>
        <taxon>Candidatus Dojkabacteria</taxon>
    </lineage>
</organism>
<comment type="caution">
    <text evidence="3">The sequence shown here is derived from an EMBL/GenBank/DDBJ whole genome shotgun (WGS) entry which is preliminary data.</text>
</comment>